<organism evidence="2 3">
    <name type="scientific">Cylindrotheca closterium</name>
    <dbReference type="NCBI Taxonomy" id="2856"/>
    <lineage>
        <taxon>Eukaryota</taxon>
        <taxon>Sar</taxon>
        <taxon>Stramenopiles</taxon>
        <taxon>Ochrophyta</taxon>
        <taxon>Bacillariophyta</taxon>
        <taxon>Bacillariophyceae</taxon>
        <taxon>Bacillariophycidae</taxon>
        <taxon>Bacillariales</taxon>
        <taxon>Bacillariaceae</taxon>
        <taxon>Cylindrotheca</taxon>
    </lineage>
</organism>
<evidence type="ECO:0000313" key="2">
    <source>
        <dbReference type="EMBL" id="CAJ1958186.1"/>
    </source>
</evidence>
<comment type="caution">
    <text evidence="2">The sequence shown here is derived from an EMBL/GenBank/DDBJ whole genome shotgun (WGS) entry which is preliminary data.</text>
</comment>
<accession>A0AAD2FZJ6</accession>
<dbReference type="Proteomes" id="UP001295423">
    <property type="component" value="Unassembled WGS sequence"/>
</dbReference>
<evidence type="ECO:0000256" key="1">
    <source>
        <dbReference type="SAM" id="Coils"/>
    </source>
</evidence>
<dbReference type="EMBL" id="CAKOGP040001969">
    <property type="protein sequence ID" value="CAJ1958186.1"/>
    <property type="molecule type" value="Genomic_DNA"/>
</dbReference>
<protein>
    <submittedName>
        <fullName evidence="2">Uncharacterized protein</fullName>
    </submittedName>
</protein>
<name>A0AAD2FZJ6_9STRA</name>
<keyword evidence="3" id="KW-1185">Reference proteome</keyword>
<evidence type="ECO:0000313" key="3">
    <source>
        <dbReference type="Proteomes" id="UP001295423"/>
    </source>
</evidence>
<keyword evidence="1" id="KW-0175">Coiled coil</keyword>
<sequence length="370" mass="42750">MPPSTIRNLQYAPTSYLDQKHQFVGFDSLKHYNTHNDDMSASCNTEEKEQLDALEDKLLEKSRQEDRLSQVYHSLGTLKRKQAYRSMLKGETIASQESLLPPNVMFHGLDPKYYDENDPSCPLSKDNFRHHENGEYKFNEEDEDAVDFGEQYKIRMLRSQRLKQLTLKTQEEILFLESREEKRQQALEQAKWDALHEEQERLTIAQQREQLDRERAAFEIMRQATLKKAIDQRRKDRNNAKKEVEEKSRSSIDGCRGFNIFNEADDMSAMDGSVFPSPIQDLFDSMAEACDRLIFCGGVMDPTNVNGKEVKTPKKNAKRSATMVPPEVMLSESDTFADTLTAPDMDEDNTTIEEIHRVDCDKETKSKALA</sequence>
<dbReference type="AlphaFoldDB" id="A0AAD2FZJ6"/>
<feature type="coiled-coil region" evidence="1">
    <location>
        <begin position="204"/>
        <end position="250"/>
    </location>
</feature>
<feature type="coiled-coil region" evidence="1">
    <location>
        <begin position="44"/>
        <end position="71"/>
    </location>
</feature>
<proteinExistence type="predicted"/>
<reference evidence="2" key="1">
    <citation type="submission" date="2023-08" db="EMBL/GenBank/DDBJ databases">
        <authorList>
            <person name="Audoor S."/>
            <person name="Bilcke G."/>
        </authorList>
    </citation>
    <scope>NUCLEOTIDE SEQUENCE</scope>
</reference>
<gene>
    <name evidence="2" type="ORF">CYCCA115_LOCUS17065</name>
</gene>